<evidence type="ECO:0000313" key="3">
    <source>
        <dbReference type="Proteomes" id="UP000693946"/>
    </source>
</evidence>
<dbReference type="AlphaFoldDB" id="A0AAV6RTV1"/>
<accession>A0AAV6RTV1</accession>
<reference evidence="2 3" key="1">
    <citation type="journal article" date="2021" name="Sci. Rep.">
        <title>Chromosome anchoring in Senegalese sole (Solea senegalensis) reveals sex-associated markers and genome rearrangements in flatfish.</title>
        <authorList>
            <person name="Guerrero-Cozar I."/>
            <person name="Gomez-Garrido J."/>
            <person name="Berbel C."/>
            <person name="Martinez-Blanch J.F."/>
            <person name="Alioto T."/>
            <person name="Claros M.G."/>
            <person name="Gagnaire P.A."/>
            <person name="Manchado M."/>
        </authorList>
    </citation>
    <scope>NUCLEOTIDE SEQUENCE [LARGE SCALE GENOMIC DNA]</scope>
    <source>
        <strain evidence="2">Sse05_10M</strain>
    </source>
</reference>
<sequence length="116" mass="12552">MGRPQLLHTDAELQTVAFVISVVASHGTAVGRVFRTLSTSLAPKRTINKQMSSHLTAVFKQLDHRTRATVSAGDQEWTVFVSAGAAHVNPKRTIRGLLGSRGDEPQGVHSPARPQF</sequence>
<keyword evidence="3" id="KW-1185">Reference proteome</keyword>
<protein>
    <submittedName>
        <fullName evidence="2">Uncharacterized protein</fullName>
    </submittedName>
</protein>
<dbReference type="EMBL" id="JAGKHQ010000009">
    <property type="protein sequence ID" value="KAG7508808.1"/>
    <property type="molecule type" value="Genomic_DNA"/>
</dbReference>
<proteinExistence type="predicted"/>
<feature type="region of interest" description="Disordered" evidence="1">
    <location>
        <begin position="95"/>
        <end position="116"/>
    </location>
</feature>
<comment type="caution">
    <text evidence="2">The sequence shown here is derived from an EMBL/GenBank/DDBJ whole genome shotgun (WGS) entry which is preliminary data.</text>
</comment>
<evidence type="ECO:0000256" key="1">
    <source>
        <dbReference type="SAM" id="MobiDB-lite"/>
    </source>
</evidence>
<name>A0AAV6RTV1_SOLSE</name>
<gene>
    <name evidence="2" type="ORF">JOB18_024934</name>
</gene>
<dbReference type="Proteomes" id="UP000693946">
    <property type="component" value="Linkage Group LG17"/>
</dbReference>
<evidence type="ECO:0000313" key="2">
    <source>
        <dbReference type="EMBL" id="KAG7508808.1"/>
    </source>
</evidence>
<organism evidence="2 3">
    <name type="scientific">Solea senegalensis</name>
    <name type="common">Senegalese sole</name>
    <dbReference type="NCBI Taxonomy" id="28829"/>
    <lineage>
        <taxon>Eukaryota</taxon>
        <taxon>Metazoa</taxon>
        <taxon>Chordata</taxon>
        <taxon>Craniata</taxon>
        <taxon>Vertebrata</taxon>
        <taxon>Euteleostomi</taxon>
        <taxon>Actinopterygii</taxon>
        <taxon>Neopterygii</taxon>
        <taxon>Teleostei</taxon>
        <taxon>Neoteleostei</taxon>
        <taxon>Acanthomorphata</taxon>
        <taxon>Carangaria</taxon>
        <taxon>Pleuronectiformes</taxon>
        <taxon>Pleuronectoidei</taxon>
        <taxon>Soleidae</taxon>
        <taxon>Solea</taxon>
    </lineage>
</organism>